<proteinExistence type="predicted"/>
<evidence type="ECO:0000313" key="1">
    <source>
        <dbReference type="EMBL" id="NKE73597.1"/>
    </source>
</evidence>
<accession>A0A7X6DUR0</accession>
<organism evidence="1 2">
    <name type="scientific">Candidatus Manganitrophus noduliformans</name>
    <dbReference type="NCBI Taxonomy" id="2606439"/>
    <lineage>
        <taxon>Bacteria</taxon>
        <taxon>Pseudomonadati</taxon>
        <taxon>Nitrospirota</taxon>
        <taxon>Nitrospiria</taxon>
        <taxon>Candidatus Troglogloeales</taxon>
        <taxon>Candidatus Manganitrophaceae</taxon>
        <taxon>Candidatus Manganitrophus</taxon>
    </lineage>
</organism>
<dbReference type="EMBL" id="VTOW01000008">
    <property type="protein sequence ID" value="NKE73597.1"/>
    <property type="molecule type" value="Genomic_DNA"/>
</dbReference>
<keyword evidence="2" id="KW-1185">Reference proteome</keyword>
<reference evidence="1 2" key="1">
    <citation type="journal article" date="2020" name="Nature">
        <title>Bacterial chemolithoautotrophy via manganese oxidation.</title>
        <authorList>
            <person name="Yu H."/>
            <person name="Leadbetter J.R."/>
        </authorList>
    </citation>
    <scope>NUCLEOTIDE SEQUENCE [LARGE SCALE GENOMIC DNA]</scope>
    <source>
        <strain evidence="1 2">Mn-1</strain>
    </source>
</reference>
<sequence length="73" mass="8407">MNEGQHVRVKVRTVHAVYSGDLFVPEKRKRFSDVINDPGAVFINLTDVRMNDGPEKIEHLSLNKYLIESIRNV</sequence>
<dbReference type="AlphaFoldDB" id="A0A7X6DUR0"/>
<name>A0A7X6DUR0_9BACT</name>
<protein>
    <submittedName>
        <fullName evidence="1">Uncharacterized protein</fullName>
    </submittedName>
</protein>
<evidence type="ECO:0000313" key="2">
    <source>
        <dbReference type="Proteomes" id="UP000534783"/>
    </source>
</evidence>
<dbReference type="Proteomes" id="UP000534783">
    <property type="component" value="Unassembled WGS sequence"/>
</dbReference>
<comment type="caution">
    <text evidence="1">The sequence shown here is derived from an EMBL/GenBank/DDBJ whole genome shotgun (WGS) entry which is preliminary data.</text>
</comment>
<dbReference type="RefSeq" id="WP_168063555.1">
    <property type="nucleotide sequence ID" value="NZ_VTOW01000008.1"/>
</dbReference>
<gene>
    <name evidence="1" type="ORF">MNODULE_22835</name>
</gene>